<evidence type="ECO:0000313" key="2">
    <source>
        <dbReference type="Proteomes" id="UP000695022"/>
    </source>
</evidence>
<dbReference type="InterPro" id="IPR040357">
    <property type="entry name" value="Vma22/CCDC115"/>
</dbReference>
<dbReference type="PANTHER" id="PTHR31996:SF2">
    <property type="entry name" value="COILED-COIL DOMAIN-CONTAINING PROTEIN 115"/>
    <property type="match status" value="1"/>
</dbReference>
<evidence type="ECO:0000256" key="1">
    <source>
        <dbReference type="ARBA" id="ARBA00093634"/>
    </source>
</evidence>
<accession>A0ABM1DVI3</accession>
<organism evidence="2 3">
    <name type="scientific">Priapulus caudatus</name>
    <name type="common">Priapulid worm</name>
    <dbReference type="NCBI Taxonomy" id="37621"/>
    <lineage>
        <taxon>Eukaryota</taxon>
        <taxon>Metazoa</taxon>
        <taxon>Ecdysozoa</taxon>
        <taxon>Scalidophora</taxon>
        <taxon>Priapulida</taxon>
        <taxon>Priapulimorpha</taxon>
        <taxon>Priapulimorphida</taxon>
        <taxon>Priapulidae</taxon>
        <taxon>Priapulus</taxon>
    </lineage>
</organism>
<dbReference type="PANTHER" id="PTHR31996">
    <property type="entry name" value="COILED-COIL DOMAIN-CONTAINING PROTEIN 115"/>
    <property type="match status" value="1"/>
</dbReference>
<sequence>MEYSEVCELIDSNVVEYLTTLEEILQYSADLESAVRDGYWFMSKARSVMGQKLISELQVPINCDMVASVSVDCGEVRDDVPVLSSAANLSNQHVMFSIAGASDGEAVLSGGVRQRNKGANTAPATDCSLTNDDAETNTVHDSAVASKIKDPLKWFGILVPQSLRQSQAAFKTTLPLVVKLANRKCKLGVLRQQHQQLLKMKAEIKSRDVTVENNE</sequence>
<protein>
    <recommendedName>
        <fullName evidence="1">Vacuolar ATPase assembly protein VMA22</fullName>
    </recommendedName>
</protein>
<reference evidence="3" key="1">
    <citation type="submission" date="2025-08" db="UniProtKB">
        <authorList>
            <consortium name="RefSeq"/>
        </authorList>
    </citation>
    <scope>IDENTIFICATION</scope>
</reference>
<dbReference type="Pfam" id="PF21730">
    <property type="entry name" value="Vma22_CCDC115"/>
    <property type="match status" value="1"/>
</dbReference>
<gene>
    <name evidence="3" type="primary">LOC106806501</name>
</gene>
<keyword evidence="2" id="KW-1185">Reference proteome</keyword>
<proteinExistence type="predicted"/>
<dbReference type="RefSeq" id="XP_014663954.1">
    <property type="nucleotide sequence ID" value="XM_014808468.1"/>
</dbReference>
<dbReference type="Proteomes" id="UP000695022">
    <property type="component" value="Unplaced"/>
</dbReference>
<name>A0ABM1DVI3_PRICU</name>
<evidence type="ECO:0000313" key="3">
    <source>
        <dbReference type="RefSeq" id="XP_014663954.1"/>
    </source>
</evidence>
<dbReference type="GeneID" id="106806501"/>